<organism evidence="2 3">
    <name type="scientific">Puccinia striiformis f. sp. tritici PST-78</name>
    <dbReference type="NCBI Taxonomy" id="1165861"/>
    <lineage>
        <taxon>Eukaryota</taxon>
        <taxon>Fungi</taxon>
        <taxon>Dikarya</taxon>
        <taxon>Basidiomycota</taxon>
        <taxon>Pucciniomycotina</taxon>
        <taxon>Pucciniomycetes</taxon>
        <taxon>Pucciniales</taxon>
        <taxon>Pucciniaceae</taxon>
        <taxon>Puccinia</taxon>
    </lineage>
</organism>
<feature type="region of interest" description="Disordered" evidence="1">
    <location>
        <begin position="87"/>
        <end position="112"/>
    </location>
</feature>
<proteinExistence type="predicted"/>
<gene>
    <name evidence="2" type="ORF">PSTG_06792</name>
</gene>
<evidence type="ECO:0000313" key="2">
    <source>
        <dbReference type="EMBL" id="KNE99938.1"/>
    </source>
</evidence>
<dbReference type="AlphaFoldDB" id="A0A0L0VKZ3"/>
<comment type="caution">
    <text evidence="2">The sequence shown here is derived from an EMBL/GenBank/DDBJ whole genome shotgun (WGS) entry which is preliminary data.</text>
</comment>
<evidence type="ECO:0000313" key="3">
    <source>
        <dbReference type="Proteomes" id="UP000054564"/>
    </source>
</evidence>
<protein>
    <submittedName>
        <fullName evidence="2">Uncharacterized protein</fullName>
    </submittedName>
</protein>
<accession>A0A0L0VKZ3</accession>
<dbReference type="Proteomes" id="UP000054564">
    <property type="component" value="Unassembled WGS sequence"/>
</dbReference>
<reference evidence="3" key="1">
    <citation type="submission" date="2014-03" db="EMBL/GenBank/DDBJ databases">
        <title>The Genome Sequence of Puccinia striiformis f. sp. tritici PST-78.</title>
        <authorList>
            <consortium name="The Broad Institute Genome Sequencing Platform"/>
            <person name="Cuomo C."/>
            <person name="Hulbert S."/>
            <person name="Chen X."/>
            <person name="Walker B."/>
            <person name="Young S.K."/>
            <person name="Zeng Q."/>
            <person name="Gargeya S."/>
            <person name="Fitzgerald M."/>
            <person name="Haas B."/>
            <person name="Abouelleil A."/>
            <person name="Alvarado L."/>
            <person name="Arachchi H.M."/>
            <person name="Berlin A.M."/>
            <person name="Chapman S.B."/>
            <person name="Goldberg J."/>
            <person name="Griggs A."/>
            <person name="Gujja S."/>
            <person name="Hansen M."/>
            <person name="Howarth C."/>
            <person name="Imamovic A."/>
            <person name="Larimer J."/>
            <person name="McCowan C."/>
            <person name="Montmayeur A."/>
            <person name="Murphy C."/>
            <person name="Neiman D."/>
            <person name="Pearson M."/>
            <person name="Priest M."/>
            <person name="Roberts A."/>
            <person name="Saif S."/>
            <person name="Shea T."/>
            <person name="Sisk P."/>
            <person name="Sykes S."/>
            <person name="Wortman J."/>
            <person name="Nusbaum C."/>
            <person name="Birren B."/>
        </authorList>
    </citation>
    <scope>NUCLEOTIDE SEQUENCE [LARGE SCALE GENOMIC DNA]</scope>
    <source>
        <strain evidence="3">race PST-78</strain>
    </source>
</reference>
<dbReference type="EMBL" id="AJIL01000041">
    <property type="protein sequence ID" value="KNE99938.1"/>
    <property type="molecule type" value="Genomic_DNA"/>
</dbReference>
<keyword evidence="3" id="KW-1185">Reference proteome</keyword>
<evidence type="ECO:0000256" key="1">
    <source>
        <dbReference type="SAM" id="MobiDB-lite"/>
    </source>
</evidence>
<sequence length="225" mass="24645">MTTVIQLACSQHKNKTVETSTSYAPMELDTIQAFRHQQGKYVILTSRTHPLSPTQHQFLTADHNCHLRKLCSIVSVPFFLHHPRENPKAQIRTGQPAPVPPPPQNQLRQLDSPKASDGKFLLDSGVSTYVSGNLKYSTTRQTLAQPKTITLAVADCTVDVSSQGTINGTIKVKDVYYFPGVDGVILLVGRLTSDGWMLNISGEEAILSSPVGLNFQLAFTVFVGI</sequence>
<name>A0A0L0VKZ3_9BASI</name>